<sequence length="122" mass="13809">MLLLAAIGTLLPITPVSAQALSGTDELALVFCTYVRDNDSNRLRSKLRAERLRMRDIYSSVRCNDSSLIQFALRHKSYDIGRYIASSVEPEDIQASGDYEWARQHQLLDNPIGQVLRARLTQ</sequence>
<evidence type="ECO:0008006" key="4">
    <source>
        <dbReference type="Google" id="ProtNLM"/>
    </source>
</evidence>
<evidence type="ECO:0000256" key="1">
    <source>
        <dbReference type="SAM" id="SignalP"/>
    </source>
</evidence>
<feature type="signal peptide" evidence="1">
    <location>
        <begin position="1"/>
        <end position="20"/>
    </location>
</feature>
<reference evidence="2 3" key="1">
    <citation type="submission" date="2014-06" db="EMBL/GenBank/DDBJ databases">
        <title>The draft genome sequence of Idiomarina salinarum ISL-52.</title>
        <authorList>
            <person name="Du J."/>
            <person name="Shao Z."/>
        </authorList>
    </citation>
    <scope>NUCLEOTIDE SEQUENCE [LARGE SCALE GENOMIC DNA]</scope>
    <source>
        <strain evidence="2 3">ISL-52</strain>
    </source>
</reference>
<accession>A0A094L8Y7</accession>
<name>A0A094L8Y7_9GAMM</name>
<gene>
    <name evidence="2" type="ORF">IDSA_00675</name>
</gene>
<dbReference type="Proteomes" id="UP000054363">
    <property type="component" value="Unassembled WGS sequence"/>
</dbReference>
<comment type="caution">
    <text evidence="2">The sequence shown here is derived from an EMBL/GenBank/DDBJ whole genome shotgun (WGS) entry which is preliminary data.</text>
</comment>
<dbReference type="InterPro" id="IPR022193">
    <property type="entry name" value="DUF3718"/>
</dbReference>
<dbReference type="AlphaFoldDB" id="A0A094L8Y7"/>
<proteinExistence type="predicted"/>
<feature type="chain" id="PRO_5001901722" description="DUF3718 domain-containing protein" evidence="1">
    <location>
        <begin position="21"/>
        <end position="122"/>
    </location>
</feature>
<evidence type="ECO:0000313" key="2">
    <source>
        <dbReference type="EMBL" id="KFZ31283.1"/>
    </source>
</evidence>
<dbReference type="Pfam" id="PF12514">
    <property type="entry name" value="DUF3718"/>
    <property type="match status" value="1"/>
</dbReference>
<keyword evidence="3" id="KW-1185">Reference proteome</keyword>
<organism evidence="2 3">
    <name type="scientific">Pseudidiomarina salinarum</name>
    <dbReference type="NCBI Taxonomy" id="435908"/>
    <lineage>
        <taxon>Bacteria</taxon>
        <taxon>Pseudomonadati</taxon>
        <taxon>Pseudomonadota</taxon>
        <taxon>Gammaproteobacteria</taxon>
        <taxon>Alteromonadales</taxon>
        <taxon>Idiomarinaceae</taxon>
        <taxon>Pseudidiomarina</taxon>
    </lineage>
</organism>
<keyword evidence="1" id="KW-0732">Signal</keyword>
<protein>
    <recommendedName>
        <fullName evidence="4">DUF3718 domain-containing protein</fullName>
    </recommendedName>
</protein>
<dbReference type="STRING" id="435908.IDSA_00675"/>
<dbReference type="EMBL" id="JPER01000001">
    <property type="protein sequence ID" value="KFZ31283.1"/>
    <property type="molecule type" value="Genomic_DNA"/>
</dbReference>
<evidence type="ECO:0000313" key="3">
    <source>
        <dbReference type="Proteomes" id="UP000054363"/>
    </source>
</evidence>